<organism evidence="4 5">
    <name type="scientific">Clostridium felsineum</name>
    <dbReference type="NCBI Taxonomy" id="36839"/>
    <lineage>
        <taxon>Bacteria</taxon>
        <taxon>Bacillati</taxon>
        <taxon>Bacillota</taxon>
        <taxon>Clostridia</taxon>
        <taxon>Eubacteriales</taxon>
        <taxon>Clostridiaceae</taxon>
        <taxon>Clostridium</taxon>
    </lineage>
</organism>
<protein>
    <submittedName>
        <fullName evidence="4">Uncharacterized protein</fullName>
    </submittedName>
</protein>
<keyword evidence="1" id="KW-0378">Hydrolase</keyword>
<evidence type="ECO:0000313" key="5">
    <source>
        <dbReference type="Proteomes" id="UP000190951"/>
    </source>
</evidence>
<dbReference type="GO" id="GO:0000272">
    <property type="term" value="P:polysaccharide catabolic process"/>
    <property type="evidence" value="ECO:0007669"/>
    <property type="project" value="InterPro"/>
</dbReference>
<dbReference type="SMART" id="SM00458">
    <property type="entry name" value="RICIN"/>
    <property type="match status" value="2"/>
</dbReference>
<feature type="region of interest" description="Disordered" evidence="3">
    <location>
        <begin position="549"/>
        <end position="621"/>
    </location>
</feature>
<accession>A0A1S8LJT7</accession>
<dbReference type="RefSeq" id="WP_077850535.1">
    <property type="nucleotide sequence ID" value="NZ_CP096983.1"/>
</dbReference>
<keyword evidence="5" id="KW-1185">Reference proteome</keyword>
<reference evidence="4 5" key="1">
    <citation type="submission" date="2022-04" db="EMBL/GenBank/DDBJ databases">
        <title>Genome sequence of C. roseum typestrain.</title>
        <authorList>
            <person name="Poehlein A."/>
            <person name="Schoch T."/>
            <person name="Duerre P."/>
            <person name="Daniel R."/>
        </authorList>
    </citation>
    <scope>NUCLEOTIDE SEQUENCE [LARGE SCALE GENOMIC DNA]</scope>
    <source>
        <strain evidence="4 5">DSM 7320</strain>
    </source>
</reference>
<evidence type="ECO:0000256" key="3">
    <source>
        <dbReference type="SAM" id="MobiDB-lite"/>
    </source>
</evidence>
<evidence type="ECO:0000313" key="4">
    <source>
        <dbReference type="EMBL" id="URZ10463.1"/>
    </source>
</evidence>
<dbReference type="Proteomes" id="UP000190951">
    <property type="component" value="Chromosome"/>
</dbReference>
<dbReference type="Gene3D" id="3.20.20.80">
    <property type="entry name" value="Glycosidases"/>
    <property type="match status" value="1"/>
</dbReference>
<evidence type="ECO:0000256" key="1">
    <source>
        <dbReference type="ARBA" id="ARBA00022801"/>
    </source>
</evidence>
<keyword evidence="2" id="KW-0326">Glycosidase</keyword>
<feature type="region of interest" description="Disordered" evidence="3">
    <location>
        <begin position="334"/>
        <end position="405"/>
    </location>
</feature>
<proteinExistence type="predicted"/>
<dbReference type="SUPFAM" id="SSF69349">
    <property type="entry name" value="Phage fibre proteins"/>
    <property type="match status" value="1"/>
</dbReference>
<sequence>MKKNRRKILSLPIFFVLLMFVASNVGIIKIKASGLTPVEKNGQLRVSGSKLLNSSGEPIQLKGMSSFGIQYSPQFVNYDAMKYLRDNWGMNVFRVAMYTDGDGGYIFNKAACKAKVESAINDAQKLGIYVIVDWHMFNNPQTDKSQSKEFFNEISSEYKNSPNVIYEIANEPCGDVTWSRDVKPYANEVIPVIRANSPNSIVIVGSPSWSQSVLDPANDPLSFSNIMYACHFYAGTHGQWLRDNISQALSKNIALFATEWGTSDCNGSGGTYIPESQQWVDFMTQNKISWTNWVLDDAYASASMLKPGSNPNGGWTDNDLTESGKFVKAAMLQNNTPTTGGNTTPTTGGNTTPTTGGNTTPTTGGNTTPTTGGNTTPTTGGNTTPTTGGNTTPTTGGNTTPTTGSVIDSNKTYKIISSSTGKVLNVRNYSSQSGAQIEELVDVGALSEQWKIADLGNGSYKITSALSNFSLDGGVSTQGSDVKQYQYSGASSQQWNIEKISANTYKITSKASGLSLETTGIYDSANIQLWNYAGKGTQQWIISDINATNTTPSTGGNTTQSTGGSTTPSTGGNTTPSTGGSTTPSTGGNTTPSTGGNTTPSTGGSTTPSTGGNTTPTTGTVIDSSKTYKIISSSTGKVLNVRNYSSQSGAQIEELVDVNALSEQWKITDLGNGSYKITSALSNFSLDGGVSTQGSDVKQYQYSGANSQQWNIEKIGANTYKITSKASGLALETTGIYDSANIQLWNYSGKGTQQWIISDVNAAVK</sequence>
<dbReference type="AlphaFoldDB" id="A0A1S8LJT7"/>
<dbReference type="SUPFAM" id="SSF50370">
    <property type="entry name" value="Ricin B-like lectins"/>
    <property type="match status" value="2"/>
</dbReference>
<gene>
    <name evidence="4" type="ORF">CROST_011730</name>
</gene>
<name>A0A1S8LJT7_9CLOT</name>
<evidence type="ECO:0000256" key="2">
    <source>
        <dbReference type="ARBA" id="ARBA00023295"/>
    </source>
</evidence>
<dbReference type="InterPro" id="IPR017853">
    <property type="entry name" value="GH"/>
</dbReference>
<feature type="compositionally biased region" description="Low complexity" evidence="3">
    <location>
        <begin position="334"/>
        <end position="404"/>
    </location>
</feature>
<dbReference type="Gene3D" id="2.80.10.50">
    <property type="match status" value="4"/>
</dbReference>
<dbReference type="Pfam" id="PF14200">
    <property type="entry name" value="RicinB_lectin_2"/>
    <property type="match status" value="4"/>
</dbReference>
<dbReference type="InterPro" id="IPR035992">
    <property type="entry name" value="Ricin_B-like_lectins"/>
</dbReference>
<dbReference type="InterPro" id="IPR001547">
    <property type="entry name" value="Glyco_hydro_5"/>
</dbReference>
<dbReference type="InterPro" id="IPR000772">
    <property type="entry name" value="Ricin_B_lectin"/>
</dbReference>
<dbReference type="STRING" id="84029.CROST_05940"/>
<dbReference type="CDD" id="cd00161">
    <property type="entry name" value="beta-trefoil_Ricin-like"/>
    <property type="match status" value="2"/>
</dbReference>
<dbReference type="KEGG" id="crw:CROST_011730"/>
<dbReference type="GO" id="GO:0004553">
    <property type="term" value="F:hydrolase activity, hydrolyzing O-glycosyl compounds"/>
    <property type="evidence" value="ECO:0007669"/>
    <property type="project" value="InterPro"/>
</dbReference>
<dbReference type="PROSITE" id="PS50231">
    <property type="entry name" value="RICIN_B_LECTIN"/>
    <property type="match status" value="2"/>
</dbReference>
<dbReference type="PANTHER" id="PTHR34142">
    <property type="entry name" value="ENDO-BETA-1,4-GLUCANASE A"/>
    <property type="match status" value="1"/>
</dbReference>
<dbReference type="Pfam" id="PF00150">
    <property type="entry name" value="Cellulase"/>
    <property type="match status" value="1"/>
</dbReference>
<dbReference type="SUPFAM" id="SSF51445">
    <property type="entry name" value="(Trans)glycosidases"/>
    <property type="match status" value="1"/>
</dbReference>
<dbReference type="PANTHER" id="PTHR34142:SF1">
    <property type="entry name" value="GLYCOSIDE HYDROLASE FAMILY 5 DOMAIN-CONTAINING PROTEIN"/>
    <property type="match status" value="1"/>
</dbReference>
<dbReference type="EMBL" id="CP096983">
    <property type="protein sequence ID" value="URZ10463.1"/>
    <property type="molecule type" value="Genomic_DNA"/>
</dbReference>